<name>A0A928Z6D0_9CYAN</name>
<dbReference type="GO" id="GO:0008941">
    <property type="term" value="F:nitric oxide dioxygenase NAD(P)H activity"/>
    <property type="evidence" value="ECO:0007669"/>
    <property type="project" value="TreeGrafter"/>
</dbReference>
<dbReference type="EMBL" id="JADEXQ010000108">
    <property type="protein sequence ID" value="MBE9032493.1"/>
    <property type="molecule type" value="Genomic_DNA"/>
</dbReference>
<dbReference type="GO" id="GO:0005344">
    <property type="term" value="F:oxygen carrier activity"/>
    <property type="evidence" value="ECO:0007669"/>
    <property type="project" value="UniProtKB-KW"/>
</dbReference>
<evidence type="ECO:0000313" key="7">
    <source>
        <dbReference type="EMBL" id="MBE9032493.1"/>
    </source>
</evidence>
<evidence type="ECO:0000256" key="1">
    <source>
        <dbReference type="ARBA" id="ARBA00022617"/>
    </source>
</evidence>
<evidence type="ECO:0000256" key="5">
    <source>
        <dbReference type="RuleBase" id="RU000356"/>
    </source>
</evidence>
<feature type="domain" description="Globin" evidence="6">
    <location>
        <begin position="141"/>
        <end position="281"/>
    </location>
</feature>
<evidence type="ECO:0000256" key="4">
    <source>
        <dbReference type="ARBA" id="ARBA00023004"/>
    </source>
</evidence>
<feature type="domain" description="Globin" evidence="6">
    <location>
        <begin position="1"/>
        <end position="134"/>
    </location>
</feature>
<dbReference type="InterPro" id="IPR000971">
    <property type="entry name" value="Globin"/>
</dbReference>
<keyword evidence="2 5" id="KW-0561">Oxygen transport</keyword>
<keyword evidence="8" id="KW-1185">Reference proteome</keyword>
<dbReference type="GO" id="GO:0020037">
    <property type="term" value="F:heme binding"/>
    <property type="evidence" value="ECO:0007669"/>
    <property type="project" value="InterPro"/>
</dbReference>
<dbReference type="Pfam" id="PF00042">
    <property type="entry name" value="Globin"/>
    <property type="match status" value="2"/>
</dbReference>
<dbReference type="GO" id="GO:0071949">
    <property type="term" value="F:FAD binding"/>
    <property type="evidence" value="ECO:0007669"/>
    <property type="project" value="TreeGrafter"/>
</dbReference>
<comment type="caution">
    <text evidence="7">The sequence shown here is derived from an EMBL/GenBank/DDBJ whole genome shotgun (WGS) entry which is preliminary data.</text>
</comment>
<protein>
    <submittedName>
        <fullName evidence="7">Globin</fullName>
    </submittedName>
</protein>
<evidence type="ECO:0000256" key="3">
    <source>
        <dbReference type="ARBA" id="ARBA00022723"/>
    </source>
</evidence>
<dbReference type="CDD" id="cd12131">
    <property type="entry name" value="HGbI-like"/>
    <property type="match status" value="2"/>
</dbReference>
<dbReference type="InterPro" id="IPR009050">
    <property type="entry name" value="Globin-like_sf"/>
</dbReference>
<accession>A0A928Z6D0</accession>
<dbReference type="InterPro" id="IPR012292">
    <property type="entry name" value="Globin/Proto"/>
</dbReference>
<dbReference type="GO" id="GO:0046872">
    <property type="term" value="F:metal ion binding"/>
    <property type="evidence" value="ECO:0007669"/>
    <property type="project" value="UniProtKB-KW"/>
</dbReference>
<keyword evidence="1 5" id="KW-0349">Heme</keyword>
<keyword evidence="4" id="KW-0408">Iron</keyword>
<evidence type="ECO:0000256" key="2">
    <source>
        <dbReference type="ARBA" id="ARBA00022621"/>
    </source>
</evidence>
<reference evidence="7" key="1">
    <citation type="submission" date="2020-10" db="EMBL/GenBank/DDBJ databases">
        <authorList>
            <person name="Castelo-Branco R."/>
            <person name="Eusebio N."/>
            <person name="Adriana R."/>
            <person name="Vieira A."/>
            <person name="Brugerolle De Fraissinette N."/>
            <person name="Rezende De Castro R."/>
            <person name="Schneider M.P."/>
            <person name="Vasconcelos V."/>
            <person name="Leao P.N."/>
        </authorList>
    </citation>
    <scope>NUCLEOTIDE SEQUENCE</scope>
    <source>
        <strain evidence="7">LEGE 11480</strain>
    </source>
</reference>
<organism evidence="7 8">
    <name type="scientific">Romeriopsis navalis LEGE 11480</name>
    <dbReference type="NCBI Taxonomy" id="2777977"/>
    <lineage>
        <taxon>Bacteria</taxon>
        <taxon>Bacillati</taxon>
        <taxon>Cyanobacteriota</taxon>
        <taxon>Cyanophyceae</taxon>
        <taxon>Leptolyngbyales</taxon>
        <taxon>Leptolyngbyaceae</taxon>
        <taxon>Romeriopsis</taxon>
        <taxon>Romeriopsis navalis</taxon>
    </lineage>
</organism>
<evidence type="ECO:0000259" key="6">
    <source>
        <dbReference type="PROSITE" id="PS01033"/>
    </source>
</evidence>
<dbReference type="Gene3D" id="1.10.490.10">
    <property type="entry name" value="Globins"/>
    <property type="match status" value="2"/>
</dbReference>
<keyword evidence="5" id="KW-0813">Transport</keyword>
<dbReference type="PROSITE" id="PS01033">
    <property type="entry name" value="GLOBIN"/>
    <property type="match status" value="2"/>
</dbReference>
<dbReference type="GO" id="GO:0019825">
    <property type="term" value="F:oxygen binding"/>
    <property type="evidence" value="ECO:0007669"/>
    <property type="project" value="InterPro"/>
</dbReference>
<dbReference type="SUPFAM" id="SSF46458">
    <property type="entry name" value="Globin-like"/>
    <property type="match status" value="2"/>
</dbReference>
<comment type="similarity">
    <text evidence="5">Belongs to the globin family.</text>
</comment>
<dbReference type="Proteomes" id="UP000625316">
    <property type="component" value="Unassembled WGS sequence"/>
</dbReference>
<dbReference type="PANTHER" id="PTHR43396">
    <property type="entry name" value="FLAVOHEMOPROTEIN"/>
    <property type="match status" value="1"/>
</dbReference>
<sequence length="315" mass="33993">MSLQVELLEQSFEKVKPQAEAFAASFYDTLFTDAPAAKPLFAHVSIEEQAGKLLKSLVFVVNNLRNSEALVGALEGLGARHVKYGALPEHYPLVGAALLKTFESYLGADWTPDVKQAWVDAYGVITEVMLKGADYSEAEVALPEEEAPGLPVELLEQSFEKIKPQASEFAASFYDTLFTDSPAAKPLFAHVSLEQQASKLVKSLVFVVENLRNSEALVGALEGLGARHVKYGALPEHYPLVGSALLKTFESYLGADWTPDVKQAWVDAYGVITEVMLKGADYSAAEVALPAESPISKEIAPKGILGVFANLFGGK</sequence>
<proteinExistence type="inferred from homology"/>
<keyword evidence="3" id="KW-0479">Metal-binding</keyword>
<gene>
    <name evidence="7" type="ORF">IQ266_22400</name>
</gene>
<dbReference type="GO" id="GO:0046210">
    <property type="term" value="P:nitric oxide catabolic process"/>
    <property type="evidence" value="ECO:0007669"/>
    <property type="project" value="TreeGrafter"/>
</dbReference>
<dbReference type="AlphaFoldDB" id="A0A928Z6D0"/>
<dbReference type="PANTHER" id="PTHR43396:SF3">
    <property type="entry name" value="FLAVOHEMOPROTEIN"/>
    <property type="match status" value="1"/>
</dbReference>
<dbReference type="GO" id="GO:0071500">
    <property type="term" value="P:cellular response to nitrosative stress"/>
    <property type="evidence" value="ECO:0007669"/>
    <property type="project" value="TreeGrafter"/>
</dbReference>
<dbReference type="RefSeq" id="WP_264327310.1">
    <property type="nucleotide sequence ID" value="NZ_JADEXQ010000108.1"/>
</dbReference>
<evidence type="ECO:0000313" key="8">
    <source>
        <dbReference type="Proteomes" id="UP000625316"/>
    </source>
</evidence>